<evidence type="ECO:0000256" key="4">
    <source>
        <dbReference type="ARBA" id="ARBA00022982"/>
    </source>
</evidence>
<reference evidence="8 9" key="1">
    <citation type="submission" date="2014-01" db="EMBL/GenBank/DDBJ databases">
        <title>Plasmidome dynamics in the species complex Clostridium novyi sensu lato converts strains of independent lineages into distinctly different pathogens.</title>
        <authorList>
            <person name="Skarin H."/>
            <person name="Segerman B."/>
        </authorList>
    </citation>
    <scope>NUCLEOTIDE SEQUENCE [LARGE SCALE GENOMIC DNA]</scope>
    <source>
        <strain evidence="8 9">4570</strain>
    </source>
</reference>
<dbReference type="InterPro" id="IPR009040">
    <property type="entry name" value="Ferritin-like_diiron"/>
</dbReference>
<dbReference type="PROSITE" id="PS50903">
    <property type="entry name" value="RUBREDOXIN_LIKE"/>
    <property type="match status" value="1"/>
</dbReference>
<organism evidence="8 9">
    <name type="scientific">Clostridium novyi A str. 4570</name>
    <dbReference type="NCBI Taxonomy" id="1444290"/>
    <lineage>
        <taxon>Bacteria</taxon>
        <taxon>Bacillati</taxon>
        <taxon>Bacillota</taxon>
        <taxon>Clostridia</taxon>
        <taxon>Eubacteriales</taxon>
        <taxon>Clostridiaceae</taxon>
        <taxon>Clostridium</taxon>
    </lineage>
</organism>
<dbReference type="GO" id="GO:0016491">
    <property type="term" value="F:oxidoreductase activity"/>
    <property type="evidence" value="ECO:0007669"/>
    <property type="project" value="InterPro"/>
</dbReference>
<dbReference type="Pfam" id="PF21349">
    <property type="entry name" value="RUBY_RBDX"/>
    <property type="match status" value="1"/>
</dbReference>
<feature type="domain" description="Rubredoxin-like" evidence="6">
    <location>
        <begin position="155"/>
        <end position="189"/>
    </location>
</feature>
<sequence>MELKGSKTLENLMKAFAGESQARNRYTFAADVAKKEGYSVIEGVFKYTAAQEKAHAEQFFKLIKRAGETNVNIAGGYPVDLKDNTLDLLKDAAHNENEEAEDVYVEFSKTAKEEGFEREAYVFAEIAKIEKVHHERFTRIATELENNNLFRRDNEIAWICSNCGYIVTGKEAPQICPVCQYPQKYFLPYSESFQSNQNNA</sequence>
<dbReference type="InterPro" id="IPR012347">
    <property type="entry name" value="Ferritin-like"/>
</dbReference>
<gene>
    <name evidence="8" type="ORF">Z969_06460</name>
</gene>
<dbReference type="CDD" id="cd00729">
    <property type="entry name" value="rubredoxin_SM"/>
    <property type="match status" value="1"/>
</dbReference>
<dbReference type="PROSITE" id="PS50905">
    <property type="entry name" value="FERRITIN_LIKE"/>
    <property type="match status" value="1"/>
</dbReference>
<evidence type="ECO:0000256" key="2">
    <source>
        <dbReference type="ARBA" id="ARBA00022448"/>
    </source>
</evidence>
<evidence type="ECO:0000256" key="5">
    <source>
        <dbReference type="ARBA" id="ARBA00023004"/>
    </source>
</evidence>
<comment type="caution">
    <text evidence="8">The sequence shown here is derived from an EMBL/GenBank/DDBJ whole genome shotgun (WGS) entry which is preliminary data.</text>
</comment>
<dbReference type="Proteomes" id="UP000030016">
    <property type="component" value="Unassembled WGS sequence"/>
</dbReference>
<evidence type="ECO:0000313" key="9">
    <source>
        <dbReference type="Proteomes" id="UP000030016"/>
    </source>
</evidence>
<dbReference type="GO" id="GO:0005506">
    <property type="term" value="F:iron ion binding"/>
    <property type="evidence" value="ECO:0007669"/>
    <property type="project" value="InterPro"/>
</dbReference>
<evidence type="ECO:0000259" key="6">
    <source>
        <dbReference type="PROSITE" id="PS50903"/>
    </source>
</evidence>
<dbReference type="PANTHER" id="PTHR43865">
    <property type="entry name" value="RUBRERYTHRIN-RELATED"/>
    <property type="match status" value="1"/>
</dbReference>
<dbReference type="InterPro" id="IPR024934">
    <property type="entry name" value="Rubredoxin-like_dom"/>
</dbReference>
<keyword evidence="5" id="KW-0408">Iron</keyword>
<name>A0AA88ZM21_CLONO</name>
<evidence type="ECO:0000256" key="3">
    <source>
        <dbReference type="ARBA" id="ARBA00022723"/>
    </source>
</evidence>
<dbReference type="Pfam" id="PF02915">
    <property type="entry name" value="Rubrerythrin"/>
    <property type="match status" value="1"/>
</dbReference>
<dbReference type="RefSeq" id="WP_039249747.1">
    <property type="nucleotide sequence ID" value="NZ_JDRX01000012.1"/>
</dbReference>
<dbReference type="InterPro" id="IPR048574">
    <property type="entry name" value="RUBY_RBDX"/>
</dbReference>
<dbReference type="Gene3D" id="1.20.1260.10">
    <property type="match status" value="1"/>
</dbReference>
<evidence type="ECO:0000313" key="8">
    <source>
        <dbReference type="EMBL" id="KGN02168.1"/>
    </source>
</evidence>
<feature type="domain" description="Ferritin-like diiron" evidence="7">
    <location>
        <begin position="2"/>
        <end position="148"/>
    </location>
</feature>
<evidence type="ECO:0000259" key="7">
    <source>
        <dbReference type="PROSITE" id="PS50905"/>
    </source>
</evidence>
<dbReference type="PANTHER" id="PTHR43865:SF1">
    <property type="entry name" value="RUBRERYTHRIN-RELATED"/>
    <property type="match status" value="1"/>
</dbReference>
<protein>
    <submittedName>
        <fullName evidence="8">Rubrerythrin</fullName>
    </submittedName>
</protein>
<evidence type="ECO:0000256" key="1">
    <source>
        <dbReference type="ARBA" id="ARBA00001965"/>
    </source>
</evidence>
<keyword evidence="3" id="KW-0479">Metal-binding</keyword>
<comment type="cofactor">
    <cofactor evidence="1">
        <name>Fe(3+)</name>
        <dbReference type="ChEBI" id="CHEBI:29034"/>
    </cofactor>
</comment>
<accession>A0AA88ZM21</accession>
<dbReference type="EMBL" id="JDRX01000012">
    <property type="protein sequence ID" value="KGN02168.1"/>
    <property type="molecule type" value="Genomic_DNA"/>
</dbReference>
<dbReference type="Gene3D" id="2.20.28.10">
    <property type="match status" value="1"/>
</dbReference>
<dbReference type="InterPro" id="IPR052364">
    <property type="entry name" value="Rubrerythrin"/>
</dbReference>
<dbReference type="CDD" id="cd01041">
    <property type="entry name" value="Rubrerythrin"/>
    <property type="match status" value="1"/>
</dbReference>
<dbReference type="InterPro" id="IPR003251">
    <property type="entry name" value="Rr_diiron-bd_dom"/>
</dbReference>
<proteinExistence type="predicted"/>
<keyword evidence="4" id="KW-0249">Electron transport</keyword>
<dbReference type="SUPFAM" id="SSF57802">
    <property type="entry name" value="Rubredoxin-like"/>
    <property type="match status" value="1"/>
</dbReference>
<dbReference type="InterPro" id="IPR009078">
    <property type="entry name" value="Ferritin-like_SF"/>
</dbReference>
<keyword evidence="2" id="KW-0813">Transport</keyword>
<dbReference type="NCBIfam" id="NF045767">
    <property type="entry name" value="RuberyRbr"/>
    <property type="match status" value="1"/>
</dbReference>
<dbReference type="AlphaFoldDB" id="A0AA88ZM21"/>
<dbReference type="SUPFAM" id="SSF47240">
    <property type="entry name" value="Ferritin-like"/>
    <property type="match status" value="1"/>
</dbReference>